<protein>
    <recommendedName>
        <fullName evidence="1">Alpha-L-glutamate ligase-related protein ATP-grasp domain-containing protein</fullName>
    </recommendedName>
</protein>
<dbReference type="SUPFAM" id="SSF56059">
    <property type="entry name" value="Glutathione synthetase ATP-binding domain-like"/>
    <property type="match status" value="1"/>
</dbReference>
<gene>
    <name evidence="2" type="ORF">FHS99_000553</name>
</gene>
<sequence length="396" mass="42191">MRGQSVGTMLSTTELWYRAKKAFPLFPGVRKPVSGHFLAAHYAHRARTRGPLRTALDLLTGAAFHAWIPLRARAVRKRYGLDAHWTAKATAIAHATFTDPNDIALFRIDRAGQLDGYIRRFEDADLNRHINPLAWAPGCVLADKIAFYALCAAHGLRHPAVVATIVDGKVTVQASPAGHPLLLKPARGEGGAGVAFVDGAPDDPTDLAAWLHTHFGKRRHAWLLQHRIIPHGALNQLALNALPTARMTTILDGQGVPELASAVLRVPSDPAAMVDNMKAGGLLSPIDLDDGTLGLACKGYGGGDYPLHPVTGAAIPGLCLPDWAAARALVADAHARAFADYALIGWDVGFAADGPILIEGNGKPGVLMPQRASRHGLGEGRYGTLLAHHLARAAHR</sequence>
<feature type="domain" description="Alpha-L-glutamate ligase-related protein ATP-grasp" evidence="1">
    <location>
        <begin position="125"/>
        <end position="377"/>
    </location>
</feature>
<dbReference type="AlphaFoldDB" id="A0A7W9BQ79"/>
<comment type="caution">
    <text evidence="2">The sequence shown here is derived from an EMBL/GenBank/DDBJ whole genome shotgun (WGS) entry which is preliminary data.</text>
</comment>
<evidence type="ECO:0000259" key="1">
    <source>
        <dbReference type="Pfam" id="PF14397"/>
    </source>
</evidence>
<name>A0A7W9BQ79_9SPHN</name>
<dbReference type="Pfam" id="PF14397">
    <property type="entry name" value="ATPgrasp_ST"/>
    <property type="match status" value="1"/>
</dbReference>
<accession>A0A7W9BQ79</accession>
<dbReference type="InterPro" id="IPR039523">
    <property type="entry name" value="RimK-rel_E_lig_ATP-grasp"/>
</dbReference>
<reference evidence="2 3" key="1">
    <citation type="submission" date="2020-08" db="EMBL/GenBank/DDBJ databases">
        <title>Genomic Encyclopedia of Type Strains, Phase IV (KMG-IV): sequencing the most valuable type-strain genomes for metagenomic binning, comparative biology and taxonomic classification.</title>
        <authorList>
            <person name="Goeker M."/>
        </authorList>
    </citation>
    <scope>NUCLEOTIDE SEQUENCE [LARGE SCALE GENOMIC DNA]</scope>
    <source>
        <strain evidence="2 3">DSM 103336</strain>
    </source>
</reference>
<proteinExistence type="predicted"/>
<dbReference type="Proteomes" id="UP000546701">
    <property type="component" value="Unassembled WGS sequence"/>
</dbReference>
<organism evidence="2 3">
    <name type="scientific">Sphingomonas prati</name>
    <dbReference type="NCBI Taxonomy" id="1843237"/>
    <lineage>
        <taxon>Bacteria</taxon>
        <taxon>Pseudomonadati</taxon>
        <taxon>Pseudomonadota</taxon>
        <taxon>Alphaproteobacteria</taxon>
        <taxon>Sphingomonadales</taxon>
        <taxon>Sphingomonadaceae</taxon>
        <taxon>Sphingomonas</taxon>
    </lineage>
</organism>
<dbReference type="RefSeq" id="WP_229673731.1">
    <property type="nucleotide sequence ID" value="NZ_BMJP01000001.1"/>
</dbReference>
<dbReference type="EMBL" id="JACIJR010000001">
    <property type="protein sequence ID" value="MBB5728097.1"/>
    <property type="molecule type" value="Genomic_DNA"/>
</dbReference>
<keyword evidence="3" id="KW-1185">Reference proteome</keyword>
<evidence type="ECO:0000313" key="3">
    <source>
        <dbReference type="Proteomes" id="UP000546701"/>
    </source>
</evidence>
<evidence type="ECO:0000313" key="2">
    <source>
        <dbReference type="EMBL" id="MBB5728097.1"/>
    </source>
</evidence>